<feature type="compositionally biased region" description="Polar residues" evidence="1">
    <location>
        <begin position="1"/>
        <end position="17"/>
    </location>
</feature>
<organism evidence="2 3">
    <name type="scientific">Goodea atripinnis</name>
    <dbReference type="NCBI Taxonomy" id="208336"/>
    <lineage>
        <taxon>Eukaryota</taxon>
        <taxon>Metazoa</taxon>
        <taxon>Chordata</taxon>
        <taxon>Craniata</taxon>
        <taxon>Vertebrata</taxon>
        <taxon>Euteleostomi</taxon>
        <taxon>Actinopterygii</taxon>
        <taxon>Neopterygii</taxon>
        <taxon>Teleostei</taxon>
        <taxon>Neoteleostei</taxon>
        <taxon>Acanthomorphata</taxon>
        <taxon>Ovalentaria</taxon>
        <taxon>Atherinomorphae</taxon>
        <taxon>Cyprinodontiformes</taxon>
        <taxon>Goodeidae</taxon>
        <taxon>Goodea</taxon>
    </lineage>
</organism>
<accession>A0ABV0NUQ1</accession>
<reference evidence="2 3" key="1">
    <citation type="submission" date="2021-06" db="EMBL/GenBank/DDBJ databases">
        <authorList>
            <person name="Palmer J.M."/>
        </authorList>
    </citation>
    <scope>NUCLEOTIDE SEQUENCE [LARGE SCALE GENOMIC DNA]</scope>
    <source>
        <strain evidence="2 3">GA_2019</strain>
        <tissue evidence="2">Muscle</tissue>
    </source>
</reference>
<dbReference type="Proteomes" id="UP001476798">
    <property type="component" value="Unassembled WGS sequence"/>
</dbReference>
<dbReference type="EMBL" id="JAHRIO010051053">
    <property type="protein sequence ID" value="MEQ2175120.1"/>
    <property type="molecule type" value="Genomic_DNA"/>
</dbReference>
<name>A0ABV0NUQ1_9TELE</name>
<keyword evidence="3" id="KW-1185">Reference proteome</keyword>
<proteinExistence type="predicted"/>
<protein>
    <submittedName>
        <fullName evidence="2">Uncharacterized protein</fullName>
    </submittedName>
</protein>
<feature type="region of interest" description="Disordered" evidence="1">
    <location>
        <begin position="1"/>
        <end position="21"/>
    </location>
</feature>
<evidence type="ECO:0000313" key="3">
    <source>
        <dbReference type="Proteomes" id="UP001476798"/>
    </source>
</evidence>
<feature type="non-terminal residue" evidence="2">
    <location>
        <position position="1"/>
    </location>
</feature>
<evidence type="ECO:0000313" key="2">
    <source>
        <dbReference type="EMBL" id="MEQ2175120.1"/>
    </source>
</evidence>
<sequence length="91" mass="10291">YTWSSTGLLARTSSRNSKSIDRHNPCRIEIFQSKRGNVGQMLIQLSQQTKTAEPTDIRTLVLRGLPLILGDNPTDFYKPGFVSIFTLYKTT</sequence>
<gene>
    <name evidence="2" type="ORF">GOODEAATRI_014934</name>
</gene>
<comment type="caution">
    <text evidence="2">The sequence shown here is derived from an EMBL/GenBank/DDBJ whole genome shotgun (WGS) entry which is preliminary data.</text>
</comment>
<evidence type="ECO:0000256" key="1">
    <source>
        <dbReference type="SAM" id="MobiDB-lite"/>
    </source>
</evidence>